<keyword evidence="8" id="KW-0963">Cytoplasm</keyword>
<dbReference type="RefSeq" id="WP_272139333.1">
    <property type="nucleotide sequence ID" value="NZ_JAQLOI010000003.1"/>
</dbReference>
<evidence type="ECO:0000256" key="10">
    <source>
        <dbReference type="ARBA" id="ARBA00022679"/>
    </source>
</evidence>
<dbReference type="Gene3D" id="3.20.20.60">
    <property type="entry name" value="Phosphoenolpyruvate-binding domains"/>
    <property type="match status" value="1"/>
</dbReference>
<gene>
    <name evidence="18" type="primary">ptsP</name>
    <name evidence="18" type="ORF">PGX00_18455</name>
</gene>
<dbReference type="InterPro" id="IPR015813">
    <property type="entry name" value="Pyrv/PenolPyrv_kinase-like_dom"/>
</dbReference>
<dbReference type="PROSITE" id="PS00742">
    <property type="entry name" value="PEP_ENZYMES_2"/>
    <property type="match status" value="1"/>
</dbReference>
<keyword evidence="10 18" id="KW-0808">Transferase</keyword>
<comment type="catalytic activity">
    <reaction evidence="2">
        <text>dihydroxyacetone + phosphoenolpyruvate = dihydroxyacetone phosphate + pyruvate</text>
        <dbReference type="Rhea" id="RHEA:18381"/>
        <dbReference type="ChEBI" id="CHEBI:15361"/>
        <dbReference type="ChEBI" id="CHEBI:16016"/>
        <dbReference type="ChEBI" id="CHEBI:57642"/>
        <dbReference type="ChEBI" id="CHEBI:58702"/>
        <dbReference type="EC" id="2.7.1.121"/>
    </reaction>
</comment>
<reference evidence="18 19" key="1">
    <citation type="submission" date="2023-01" db="EMBL/GenBank/DDBJ databases">
        <title>Vibrio sp. KJ40-1 sp.nov, isolated from marine algae.</title>
        <authorList>
            <person name="Butt M."/>
            <person name="Kim J.M.J."/>
            <person name="Jeon C.O.C."/>
        </authorList>
    </citation>
    <scope>NUCLEOTIDE SEQUENCE [LARGE SCALE GENOMIC DNA]</scope>
    <source>
        <strain evidence="18 19">KJ40-1</strain>
    </source>
</reference>
<keyword evidence="7" id="KW-0813">Transport</keyword>
<keyword evidence="11" id="KW-0598">Phosphotransferase system</keyword>
<dbReference type="PANTHER" id="PTHR46244">
    <property type="entry name" value="PHOSPHOENOLPYRUVATE-PROTEIN PHOSPHOTRANSFERASE"/>
    <property type="match status" value="1"/>
</dbReference>
<evidence type="ECO:0000256" key="12">
    <source>
        <dbReference type="ARBA" id="ARBA00022723"/>
    </source>
</evidence>
<dbReference type="PANTHER" id="PTHR46244:SF6">
    <property type="entry name" value="PHOSPHOENOLPYRUVATE-PROTEIN PHOSPHOTRANSFERASE"/>
    <property type="match status" value="1"/>
</dbReference>
<dbReference type="InterPro" id="IPR035895">
    <property type="entry name" value="HPr-like_sf"/>
</dbReference>
<evidence type="ECO:0000256" key="2">
    <source>
        <dbReference type="ARBA" id="ARBA00001113"/>
    </source>
</evidence>
<evidence type="ECO:0000313" key="19">
    <source>
        <dbReference type="Proteomes" id="UP001210678"/>
    </source>
</evidence>
<dbReference type="SUPFAM" id="SSF52009">
    <property type="entry name" value="Phosphohistidine domain"/>
    <property type="match status" value="1"/>
</dbReference>
<sequence>MVGIVVVSHSELLANGVVELANQMTQGRCKIAAAGGIDDPENPIGTDTIRIMMAIEEVYDDSGVVVMMDMGSALLSTETALELIDPDMVENIALCSAPIVEGTMAASVAASADLPMSAVLEEAAGSLSAKREHLGEVDEETAPATVVEVAADALEFNWVVLNPHGLHARPAAAIVGAMAKFESDILLEKSGTKVNAKSLNSIAKLGVKLNDEIRILASGSDAIKVITAFETLANDHFGESVDQPEETTTSEDNSVIAKVEGAISGIPVCDGIAIGQILGLESAMPEVPLRAFTSEAEELEKFTQAVENVSASLKQQEVEAEKTLGKEHAEIFGAHEMMITDPELLEMVQNEIAAGAIAEAALMTVMTQQAAEYAQSESEYMREREADVWDVAKQTMYSFDGAEAESIELVDNCIIVANDLSPAQTAQLDPSMVAGICLEAGGRTSHSAIIARAMGIPCIVKAEGILVSTENGQEVILDGKQGHLWLAPDAETTSRLTEERNAWIADTVTKKEQASKPAITVDGLQIDVHANIGGLKDVKAALESGAEGVGLLRTEFVFQSSKTLPTEDEQYEIYRDIAVALENRPLTIRSLDVGGDKPLPSYPMCEEENPFLGLRGVRLCLTDSELFKPQLKAVLRAAKDNSNIQLMIPMIAEVDELKAVKSLIAECRTELNLSESDCPLKVGIMIEVPAAVLNADALAKEADFFSIGTNDLTQYVMAADRGNTAVSDLVDYKKSAVISAIEMTCIAARANDIPVSMCGEMAGDTDLSEQLIKLGVHKLSASSSLIPNVKAKVREISYK</sequence>
<dbReference type="Pfam" id="PF02896">
    <property type="entry name" value="PEP-utilizers_C"/>
    <property type="match status" value="1"/>
</dbReference>
<evidence type="ECO:0000256" key="7">
    <source>
        <dbReference type="ARBA" id="ARBA00022448"/>
    </source>
</evidence>
<dbReference type="InterPro" id="IPR023151">
    <property type="entry name" value="PEP_util_CS"/>
</dbReference>
<dbReference type="InterPro" id="IPR008731">
    <property type="entry name" value="PTS_EIN"/>
</dbReference>
<dbReference type="InterPro" id="IPR004701">
    <property type="entry name" value="PTS_EIIA_man-typ"/>
</dbReference>
<comment type="caution">
    <text evidence="18">The sequence shown here is derived from an EMBL/GenBank/DDBJ whole genome shotgun (WGS) entry which is preliminary data.</text>
</comment>
<dbReference type="PRINTS" id="PR00107">
    <property type="entry name" value="PHOSPHOCPHPR"/>
</dbReference>
<dbReference type="InterPro" id="IPR012844">
    <property type="entry name" value="DhaM_N"/>
</dbReference>
<dbReference type="EC" id="2.7.3.9" evidence="18"/>
<dbReference type="Gene3D" id="3.40.50.510">
    <property type="entry name" value="Phosphotransferase system, mannose-type IIA component"/>
    <property type="match status" value="1"/>
</dbReference>
<evidence type="ECO:0000256" key="13">
    <source>
        <dbReference type="ARBA" id="ARBA00022777"/>
    </source>
</evidence>
<evidence type="ECO:0000256" key="14">
    <source>
        <dbReference type="ARBA" id="ARBA00022842"/>
    </source>
</evidence>
<dbReference type="Pfam" id="PF00381">
    <property type="entry name" value="PTS-HPr"/>
    <property type="match status" value="1"/>
</dbReference>
<evidence type="ECO:0000256" key="11">
    <source>
        <dbReference type="ARBA" id="ARBA00022683"/>
    </source>
</evidence>
<dbReference type="SUPFAM" id="SSF53062">
    <property type="entry name" value="PTS system fructose IIA component-like"/>
    <property type="match status" value="1"/>
</dbReference>
<dbReference type="SUPFAM" id="SSF51621">
    <property type="entry name" value="Phosphoenolpyruvate/pyruvate domain"/>
    <property type="match status" value="1"/>
</dbReference>
<dbReference type="NCBIfam" id="TIGR01417">
    <property type="entry name" value="PTS_I_fam"/>
    <property type="match status" value="1"/>
</dbReference>
<keyword evidence="13" id="KW-0418">Kinase</keyword>
<feature type="domain" description="HPr" evidence="17">
    <location>
        <begin position="153"/>
        <end position="240"/>
    </location>
</feature>
<evidence type="ECO:0000256" key="4">
    <source>
        <dbReference type="ARBA" id="ARBA00002788"/>
    </source>
</evidence>
<comment type="similarity">
    <text evidence="6">Belongs to the PEP-utilizing enzyme family.</text>
</comment>
<accession>A0ABT4YVC6</accession>
<dbReference type="Pfam" id="PF00391">
    <property type="entry name" value="PEP-utilizers"/>
    <property type="match status" value="1"/>
</dbReference>
<dbReference type="Pfam" id="PF03610">
    <property type="entry name" value="EIIA-man"/>
    <property type="match status" value="1"/>
</dbReference>
<evidence type="ECO:0000256" key="15">
    <source>
        <dbReference type="ARBA" id="ARBA00046577"/>
    </source>
</evidence>
<dbReference type="InterPro" id="IPR040442">
    <property type="entry name" value="Pyrv_kinase-like_dom_sf"/>
</dbReference>
<keyword evidence="14" id="KW-0460">Magnesium</keyword>
<comment type="subunit">
    <text evidence="15">Homodimer. The dihydroxyacetone kinase complex is composed of a homodimer of DhaM, a homodimer of DhaK and the subunit DhaL.</text>
</comment>
<comment type="subcellular location">
    <subcellularLocation>
        <location evidence="5">Cytoplasm</location>
    </subcellularLocation>
</comment>
<dbReference type="SUPFAM" id="SSF47831">
    <property type="entry name" value="Enzyme I of the PEP:sugar phosphotransferase system HPr-binding (sub)domain"/>
    <property type="match status" value="1"/>
</dbReference>
<evidence type="ECO:0000256" key="5">
    <source>
        <dbReference type="ARBA" id="ARBA00004496"/>
    </source>
</evidence>
<dbReference type="NCBIfam" id="TIGR01003">
    <property type="entry name" value="PTS_HPr_family"/>
    <property type="match status" value="1"/>
</dbReference>
<comment type="cofactor">
    <cofactor evidence="3">
        <name>Mg(2+)</name>
        <dbReference type="ChEBI" id="CHEBI:18420"/>
    </cofactor>
</comment>
<dbReference type="InterPro" id="IPR008279">
    <property type="entry name" value="PEP-util_enz_mobile_dom"/>
</dbReference>
<comment type="catalytic activity">
    <reaction evidence="1">
        <text>L-histidyl-[protein] + phosphoenolpyruvate = N(pros)-phospho-L-histidyl-[protein] + pyruvate</text>
        <dbReference type="Rhea" id="RHEA:23880"/>
        <dbReference type="Rhea" id="RHEA-COMP:9745"/>
        <dbReference type="Rhea" id="RHEA-COMP:9746"/>
        <dbReference type="ChEBI" id="CHEBI:15361"/>
        <dbReference type="ChEBI" id="CHEBI:29979"/>
        <dbReference type="ChEBI" id="CHEBI:58702"/>
        <dbReference type="ChEBI" id="CHEBI:64837"/>
        <dbReference type="EC" id="2.7.3.9"/>
    </reaction>
</comment>
<dbReference type="Gene3D" id="3.50.30.10">
    <property type="entry name" value="Phosphohistidine domain"/>
    <property type="match status" value="1"/>
</dbReference>
<dbReference type="NCBIfam" id="TIGR02364">
    <property type="entry name" value="dha_pts"/>
    <property type="match status" value="1"/>
</dbReference>
<organism evidence="18 19">
    <name type="scientific">Vibrio algarum</name>
    <dbReference type="NCBI Taxonomy" id="3020714"/>
    <lineage>
        <taxon>Bacteria</taxon>
        <taxon>Pseudomonadati</taxon>
        <taxon>Pseudomonadota</taxon>
        <taxon>Gammaproteobacteria</taxon>
        <taxon>Vibrionales</taxon>
        <taxon>Vibrionaceae</taxon>
        <taxon>Vibrio</taxon>
    </lineage>
</organism>
<comment type="function">
    <text evidence="4">Component of the dihydroxyacetone kinase complex, which is responsible for the phosphoenolpyruvate (PEP)-dependent phosphorylation of dihydroxyacetone. DhaM serves as the phosphoryl donor. Is phosphorylated by phosphoenolpyruvate in an EI- and HPr-dependent reaction, and a phosphorelay system on histidine residues finally leads to phosphoryl transfer to DhaL and dihydroxyacetone.</text>
</comment>
<dbReference type="PROSITE" id="PS51350">
    <property type="entry name" value="PTS_HPR_DOM"/>
    <property type="match status" value="1"/>
</dbReference>
<dbReference type="InterPro" id="IPR050499">
    <property type="entry name" value="PEP-utilizing_PTS_enzyme"/>
</dbReference>
<dbReference type="Gene3D" id="1.10.274.10">
    <property type="entry name" value="PtsI, HPr-binding domain"/>
    <property type="match status" value="1"/>
</dbReference>
<evidence type="ECO:0000256" key="9">
    <source>
        <dbReference type="ARBA" id="ARBA00022597"/>
    </source>
</evidence>
<dbReference type="InterPro" id="IPR000121">
    <property type="entry name" value="PEP_util_C"/>
</dbReference>
<dbReference type="InterPro" id="IPR036618">
    <property type="entry name" value="PtsI_HPr-bd_sf"/>
</dbReference>
<dbReference type="PRINTS" id="PR01736">
    <property type="entry name" value="PHPHTRNFRASE"/>
</dbReference>
<dbReference type="Pfam" id="PF05524">
    <property type="entry name" value="PEP-utilisers_N"/>
    <property type="match status" value="1"/>
</dbReference>
<dbReference type="InterPro" id="IPR000032">
    <property type="entry name" value="HPr-like"/>
</dbReference>
<keyword evidence="12" id="KW-0479">Metal-binding</keyword>
<dbReference type="Gene3D" id="3.30.1340.10">
    <property type="entry name" value="HPr-like"/>
    <property type="match status" value="1"/>
</dbReference>
<dbReference type="SUPFAM" id="SSF55594">
    <property type="entry name" value="HPr-like"/>
    <property type="match status" value="1"/>
</dbReference>
<dbReference type="PROSITE" id="PS00369">
    <property type="entry name" value="PTS_HPR_HIS"/>
    <property type="match status" value="1"/>
</dbReference>
<dbReference type="GO" id="GO:0008965">
    <property type="term" value="F:phosphoenolpyruvate-protein phosphotransferase activity"/>
    <property type="evidence" value="ECO:0007669"/>
    <property type="project" value="UniProtKB-EC"/>
</dbReference>
<evidence type="ECO:0000256" key="6">
    <source>
        <dbReference type="ARBA" id="ARBA00007837"/>
    </source>
</evidence>
<dbReference type="PROSITE" id="PS00370">
    <property type="entry name" value="PEP_ENZYMES_PHOS_SITE"/>
    <property type="match status" value="1"/>
</dbReference>
<evidence type="ECO:0000256" key="8">
    <source>
        <dbReference type="ARBA" id="ARBA00022490"/>
    </source>
</evidence>
<evidence type="ECO:0000256" key="1">
    <source>
        <dbReference type="ARBA" id="ARBA00000683"/>
    </source>
</evidence>
<dbReference type="InterPro" id="IPR036637">
    <property type="entry name" value="Phosphohistidine_dom_sf"/>
</dbReference>
<dbReference type="CDD" id="cd00367">
    <property type="entry name" value="PTS-HPr_like"/>
    <property type="match status" value="1"/>
</dbReference>
<dbReference type="EMBL" id="JAQLOI010000003">
    <property type="protein sequence ID" value="MDB1125532.1"/>
    <property type="molecule type" value="Genomic_DNA"/>
</dbReference>
<evidence type="ECO:0000313" key="18">
    <source>
        <dbReference type="EMBL" id="MDB1125532.1"/>
    </source>
</evidence>
<evidence type="ECO:0000259" key="17">
    <source>
        <dbReference type="PROSITE" id="PS51350"/>
    </source>
</evidence>
<evidence type="ECO:0000259" key="16">
    <source>
        <dbReference type="PROSITE" id="PS51096"/>
    </source>
</evidence>
<name>A0ABT4YVC6_9VIBR</name>
<dbReference type="InterPro" id="IPR018274">
    <property type="entry name" value="PEP_util_AS"/>
</dbReference>
<protein>
    <submittedName>
        <fullName evidence="18">Phosphoenolpyruvate--protein phosphotransferase</fullName>
        <ecNumber evidence="18">2.7.3.9</ecNumber>
    </submittedName>
</protein>
<dbReference type="Proteomes" id="UP001210678">
    <property type="component" value="Unassembled WGS sequence"/>
</dbReference>
<dbReference type="InterPro" id="IPR001020">
    <property type="entry name" value="PTS_HPr_His_P_site"/>
</dbReference>
<dbReference type="InterPro" id="IPR006318">
    <property type="entry name" value="PTS_EI-like"/>
</dbReference>
<keyword evidence="9" id="KW-0762">Sugar transport</keyword>
<keyword evidence="19" id="KW-1185">Reference proteome</keyword>
<dbReference type="InterPro" id="IPR036662">
    <property type="entry name" value="PTS_EIIA_man-typ_sf"/>
</dbReference>
<feature type="domain" description="PTS EIIA type-4" evidence="16">
    <location>
        <begin position="1"/>
        <end position="134"/>
    </location>
</feature>
<dbReference type="PROSITE" id="PS51096">
    <property type="entry name" value="PTS_EIIA_TYPE_4"/>
    <property type="match status" value="1"/>
</dbReference>
<proteinExistence type="inferred from homology"/>
<evidence type="ECO:0000256" key="3">
    <source>
        <dbReference type="ARBA" id="ARBA00001946"/>
    </source>
</evidence>